<dbReference type="Gene3D" id="3.30.420.10">
    <property type="entry name" value="Ribonuclease H-like superfamily/Ribonuclease H"/>
    <property type="match status" value="1"/>
</dbReference>
<dbReference type="Gene3D" id="3.30.70.330">
    <property type="match status" value="1"/>
</dbReference>
<evidence type="ECO:0000256" key="9">
    <source>
        <dbReference type="ARBA" id="ARBA00022723"/>
    </source>
</evidence>
<dbReference type="InterPro" id="IPR051181">
    <property type="entry name" value="CAF1_poly(A)_ribonucleases"/>
</dbReference>
<dbReference type="GO" id="GO:0004535">
    <property type="term" value="F:poly(A)-specific ribonuclease activity"/>
    <property type="evidence" value="ECO:0007669"/>
    <property type="project" value="UniProtKB-EC"/>
</dbReference>
<comment type="similarity">
    <text evidence="4">Belongs to the CAF1 family.</text>
</comment>
<evidence type="ECO:0000256" key="8">
    <source>
        <dbReference type="ARBA" id="ARBA00022722"/>
    </source>
</evidence>
<dbReference type="OrthoDB" id="1432093at2759"/>
<protein>
    <recommendedName>
        <fullName evidence="6">Poly(A)-specific ribonuclease PARN</fullName>
        <ecNumber evidence="5">3.1.13.4</ecNumber>
    </recommendedName>
    <alternativeName>
        <fullName evidence="14">Polyadenylate-specific ribonuclease</fullName>
    </alternativeName>
</protein>
<dbReference type="Proteomes" id="UP000515135">
    <property type="component" value="Unplaced"/>
</dbReference>
<evidence type="ECO:0000256" key="15">
    <source>
        <dbReference type="SAM" id="MobiDB-lite"/>
    </source>
</evidence>
<dbReference type="Gene3D" id="3.30.1370.50">
    <property type="entry name" value="R3H-like domain"/>
    <property type="match status" value="1"/>
</dbReference>
<keyword evidence="8" id="KW-0540">Nuclease</keyword>
<dbReference type="InterPro" id="IPR014789">
    <property type="entry name" value="PolyA-riboNase_RNA-binding"/>
</dbReference>
<evidence type="ECO:0000256" key="6">
    <source>
        <dbReference type="ARBA" id="ARBA00015918"/>
    </source>
</evidence>
<dbReference type="CDD" id="cd12428">
    <property type="entry name" value="RRM_PARN"/>
    <property type="match status" value="1"/>
</dbReference>
<dbReference type="SUPFAM" id="SSF54928">
    <property type="entry name" value="RNA-binding domain, RBD"/>
    <property type="match status" value="1"/>
</dbReference>
<evidence type="ECO:0000256" key="12">
    <source>
        <dbReference type="ARBA" id="ARBA00022884"/>
    </source>
</evidence>
<evidence type="ECO:0000256" key="4">
    <source>
        <dbReference type="ARBA" id="ARBA00008372"/>
    </source>
</evidence>
<dbReference type="PANTHER" id="PTHR15092:SF44">
    <property type="entry name" value="POLY(A)-SPECIFIC RIBONUCLEASE PARN"/>
    <property type="match status" value="1"/>
</dbReference>
<gene>
    <name evidence="18" type="primary">LOC109483291</name>
</gene>
<evidence type="ECO:0000313" key="17">
    <source>
        <dbReference type="Proteomes" id="UP000515135"/>
    </source>
</evidence>
<comment type="subcellular location">
    <subcellularLocation>
        <location evidence="3">Cytoplasm</location>
    </subcellularLocation>
    <subcellularLocation>
        <location evidence="2">Nucleus</location>
    </subcellularLocation>
</comment>
<dbReference type="InterPro" id="IPR035979">
    <property type="entry name" value="RBD_domain_sf"/>
</dbReference>
<evidence type="ECO:0000259" key="16">
    <source>
        <dbReference type="PROSITE" id="PS51061"/>
    </source>
</evidence>
<dbReference type="GeneID" id="109483291"/>
<evidence type="ECO:0000256" key="10">
    <source>
        <dbReference type="ARBA" id="ARBA00022801"/>
    </source>
</evidence>
<dbReference type="PROSITE" id="PS51061">
    <property type="entry name" value="R3H"/>
    <property type="match status" value="1"/>
</dbReference>
<feature type="compositionally biased region" description="Polar residues" evidence="15">
    <location>
        <begin position="147"/>
        <end position="167"/>
    </location>
</feature>
<dbReference type="InterPro" id="IPR012337">
    <property type="entry name" value="RNaseH-like_sf"/>
</dbReference>
<dbReference type="EC" id="3.1.13.4" evidence="5"/>
<dbReference type="FunFam" id="3.30.70.330:FF:000196">
    <property type="entry name" value="Poly(A)-specific ribonuclease PARN"/>
    <property type="match status" value="1"/>
</dbReference>
<evidence type="ECO:0000313" key="18">
    <source>
        <dbReference type="RefSeq" id="XP_019641843.1"/>
    </source>
</evidence>
<dbReference type="SUPFAM" id="SSF82708">
    <property type="entry name" value="R3H domain"/>
    <property type="match status" value="1"/>
</dbReference>
<name>A0A6P4ZY72_BRABE</name>
<dbReference type="InterPro" id="IPR006941">
    <property type="entry name" value="RNase_CAF1"/>
</dbReference>
<dbReference type="Pfam" id="PF04857">
    <property type="entry name" value="CAF1"/>
    <property type="match status" value="1"/>
</dbReference>
<comment type="catalytic activity">
    <reaction evidence="1">
        <text>Exonucleolytic cleavage of poly(A) to 5'-AMP.</text>
        <dbReference type="EC" id="3.1.13.4"/>
    </reaction>
</comment>
<dbReference type="GO" id="GO:0000289">
    <property type="term" value="P:nuclear-transcribed mRNA poly(A) tail shortening"/>
    <property type="evidence" value="ECO:0007669"/>
    <property type="project" value="TreeGrafter"/>
</dbReference>
<evidence type="ECO:0000256" key="5">
    <source>
        <dbReference type="ARBA" id="ARBA00012161"/>
    </source>
</evidence>
<dbReference type="AlphaFoldDB" id="A0A6P4ZY72"/>
<keyword evidence="12" id="KW-0694">RNA-binding</keyword>
<feature type="region of interest" description="Disordered" evidence="15">
    <location>
        <begin position="510"/>
        <end position="543"/>
    </location>
</feature>
<feature type="region of interest" description="Disordered" evidence="15">
    <location>
        <begin position="141"/>
        <end position="167"/>
    </location>
</feature>
<keyword evidence="10" id="KW-0378">Hydrolase</keyword>
<dbReference type="KEGG" id="bbel:109483291"/>
<dbReference type="GO" id="GO:1990431">
    <property type="term" value="P:priRNA 3'-end processing"/>
    <property type="evidence" value="ECO:0007669"/>
    <property type="project" value="TreeGrafter"/>
</dbReference>
<proteinExistence type="inferred from homology"/>
<dbReference type="InterPro" id="IPR036867">
    <property type="entry name" value="R3H_dom_sf"/>
</dbReference>
<dbReference type="GO" id="GO:0005634">
    <property type="term" value="C:nucleus"/>
    <property type="evidence" value="ECO:0007669"/>
    <property type="project" value="UniProtKB-SubCell"/>
</dbReference>
<evidence type="ECO:0000256" key="3">
    <source>
        <dbReference type="ARBA" id="ARBA00004496"/>
    </source>
</evidence>
<evidence type="ECO:0000256" key="2">
    <source>
        <dbReference type="ARBA" id="ARBA00004123"/>
    </source>
</evidence>
<dbReference type="FunFam" id="3.30.420.10:FF:000196">
    <property type="entry name" value="Poly(A)-specific ribonuclease PARN"/>
    <property type="match status" value="1"/>
</dbReference>
<sequence length="615" mass="70543">MEITRHNFKQVIDQVSEAVDEASFLCIDGEFTGLNNGPAVHGFDTPQERYDKLRKGSLDFLFVQFGLCAFKYETEESRFVARPFNFYIFPRPLNRNAPDCRFLCQASSLHFLASQGMDFNKVFRDGIPYLSPVDEQQMRDTLDQKHATQQLNSPPFTSGTAHTSDSTRTIQVPAEHKDFIQQTLTRIQSFIDSDEDTIQLEPCNAYLRKLIYSTVKNKFSSSVYLETKVGEQNQHYFIEVSKANEELLKKRGEEKRQQELDELDDAVGMSKIIRMICQSGKLVIGHNMLLDVLHLLHKFSYPLPQEIDEFKSLVNCLFPRLLDTKLMASMHPFKELVSNTTLGDLEATLGKEPFKVPVIVFPEDFPAYETAQEHQAGYDAYITGRCFTIMANYLGKFKSQSKPVLPGSALLEPFVNKLYLMRVQDIPYINLTGEDLKPNRDHVFHVTFPKEWKSNDLYQLFRPFGPIYIAWIDDTSAFVAMSKKDQSDLAYKMLCEGVSYRVRRYGEHKEPLAPHGRKRPLSFPEAITPRNGEGKRLKVTSSDVGRRVSPVTQRCITTILEEAEDKPTTETGEEEEEEHLKEDGDEDKGDLKEEILAEKDNDSTQAQLFEEPQVW</sequence>
<keyword evidence="7" id="KW-0963">Cytoplasm</keyword>
<dbReference type="SUPFAM" id="SSF53098">
    <property type="entry name" value="Ribonuclease H-like"/>
    <property type="match status" value="1"/>
</dbReference>
<evidence type="ECO:0000256" key="7">
    <source>
        <dbReference type="ARBA" id="ARBA00022490"/>
    </source>
</evidence>
<keyword evidence="11" id="KW-0269">Exonuclease</keyword>
<dbReference type="GO" id="GO:0046872">
    <property type="term" value="F:metal ion binding"/>
    <property type="evidence" value="ECO:0007669"/>
    <property type="project" value="UniProtKB-KW"/>
</dbReference>
<reference evidence="18" key="1">
    <citation type="submission" date="2025-08" db="UniProtKB">
        <authorList>
            <consortium name="RefSeq"/>
        </authorList>
    </citation>
    <scope>IDENTIFICATION</scope>
    <source>
        <tissue evidence="18">Gonad</tissue>
    </source>
</reference>
<dbReference type="GO" id="GO:0003723">
    <property type="term" value="F:RNA binding"/>
    <property type="evidence" value="ECO:0007669"/>
    <property type="project" value="UniProtKB-KW"/>
</dbReference>
<evidence type="ECO:0000256" key="1">
    <source>
        <dbReference type="ARBA" id="ARBA00001663"/>
    </source>
</evidence>
<dbReference type="InterPro" id="IPR001374">
    <property type="entry name" value="R3H_dom"/>
</dbReference>
<feature type="compositionally biased region" description="Basic and acidic residues" evidence="15">
    <location>
        <begin position="589"/>
        <end position="602"/>
    </location>
</feature>
<dbReference type="PANTHER" id="PTHR15092">
    <property type="entry name" value="POLY A -SPECIFIC RIBONUCLEASE/TARGET OF EGR1, MEMBER 1"/>
    <property type="match status" value="1"/>
</dbReference>
<dbReference type="InterPro" id="IPR036397">
    <property type="entry name" value="RNaseH_sf"/>
</dbReference>
<feature type="region of interest" description="Disordered" evidence="15">
    <location>
        <begin position="560"/>
        <end position="615"/>
    </location>
</feature>
<feature type="compositionally biased region" description="Acidic residues" evidence="15">
    <location>
        <begin position="571"/>
        <end position="588"/>
    </location>
</feature>
<evidence type="ECO:0000256" key="14">
    <source>
        <dbReference type="ARBA" id="ARBA00031923"/>
    </source>
</evidence>
<evidence type="ECO:0000256" key="13">
    <source>
        <dbReference type="ARBA" id="ARBA00023242"/>
    </source>
</evidence>
<organism evidence="17 18">
    <name type="scientific">Branchiostoma belcheri</name>
    <name type="common">Amphioxus</name>
    <dbReference type="NCBI Taxonomy" id="7741"/>
    <lineage>
        <taxon>Eukaryota</taxon>
        <taxon>Metazoa</taxon>
        <taxon>Chordata</taxon>
        <taxon>Cephalochordata</taxon>
        <taxon>Leptocardii</taxon>
        <taxon>Amphioxiformes</taxon>
        <taxon>Branchiostomatidae</taxon>
        <taxon>Branchiostoma</taxon>
    </lineage>
</organism>
<keyword evidence="9" id="KW-0479">Metal-binding</keyword>
<dbReference type="InterPro" id="IPR012677">
    <property type="entry name" value="Nucleotide-bd_a/b_plait_sf"/>
</dbReference>
<dbReference type="FunFam" id="3.30.420.10:FF:000035">
    <property type="entry name" value="Poly(A)-specific ribonuclease PARN"/>
    <property type="match status" value="1"/>
</dbReference>
<evidence type="ECO:0000256" key="11">
    <source>
        <dbReference type="ARBA" id="ARBA00022839"/>
    </source>
</evidence>
<dbReference type="GO" id="GO:0005737">
    <property type="term" value="C:cytoplasm"/>
    <property type="evidence" value="ECO:0007669"/>
    <property type="project" value="UniProtKB-SubCell"/>
</dbReference>
<keyword evidence="17" id="KW-1185">Reference proteome</keyword>
<feature type="domain" description="R3H" evidence="16">
    <location>
        <begin position="177"/>
        <end position="244"/>
    </location>
</feature>
<keyword evidence="13" id="KW-0539">Nucleus</keyword>
<dbReference type="Pfam" id="PF08675">
    <property type="entry name" value="RNA_bind"/>
    <property type="match status" value="1"/>
</dbReference>
<dbReference type="GO" id="GO:1990432">
    <property type="term" value="P:siRNA 3'-end processing"/>
    <property type="evidence" value="ECO:0007669"/>
    <property type="project" value="TreeGrafter"/>
</dbReference>
<dbReference type="RefSeq" id="XP_019641843.1">
    <property type="nucleotide sequence ID" value="XM_019786284.1"/>
</dbReference>
<accession>A0A6P4ZY72</accession>